<dbReference type="RefSeq" id="WP_058854333.1">
    <property type="nucleotide sequence ID" value="NZ_BMMH01000004.1"/>
</dbReference>
<protein>
    <recommendedName>
        <fullName evidence="1">Helix-turn-helix domain-containing protein</fullName>
    </recommendedName>
</protein>
<sequence>MTEHPFMTVQEAADALRVSRYSIYQLIWSNKLHSVTVGRSRRIVRASFDAYLADLLERGQ</sequence>
<name>A0A917RIY7_9NOCA</name>
<evidence type="ECO:0000313" key="2">
    <source>
        <dbReference type="EMBL" id="GGL09876.1"/>
    </source>
</evidence>
<proteinExistence type="predicted"/>
<dbReference type="NCBIfam" id="TIGR01764">
    <property type="entry name" value="excise"/>
    <property type="match status" value="1"/>
</dbReference>
<gene>
    <name evidence="2" type="ORF">GCM10011588_25290</name>
</gene>
<evidence type="ECO:0000313" key="3">
    <source>
        <dbReference type="Proteomes" id="UP000638263"/>
    </source>
</evidence>
<reference evidence="2" key="1">
    <citation type="journal article" date="2014" name="Int. J. Syst. Evol. Microbiol.">
        <title>Complete genome sequence of Corynebacterium casei LMG S-19264T (=DSM 44701T), isolated from a smear-ripened cheese.</title>
        <authorList>
            <consortium name="US DOE Joint Genome Institute (JGI-PGF)"/>
            <person name="Walter F."/>
            <person name="Albersmeier A."/>
            <person name="Kalinowski J."/>
            <person name="Ruckert C."/>
        </authorList>
    </citation>
    <scope>NUCLEOTIDE SEQUENCE</scope>
    <source>
        <strain evidence="2">CGMCC 4.3508</strain>
    </source>
</reference>
<evidence type="ECO:0000259" key="1">
    <source>
        <dbReference type="Pfam" id="PF12728"/>
    </source>
</evidence>
<dbReference type="InterPro" id="IPR041657">
    <property type="entry name" value="HTH_17"/>
</dbReference>
<dbReference type="EMBL" id="BMMH01000004">
    <property type="protein sequence ID" value="GGL09876.1"/>
    <property type="molecule type" value="Genomic_DNA"/>
</dbReference>
<reference evidence="2" key="2">
    <citation type="submission" date="2020-09" db="EMBL/GenBank/DDBJ databases">
        <authorList>
            <person name="Sun Q."/>
            <person name="Zhou Y."/>
        </authorList>
    </citation>
    <scope>NUCLEOTIDE SEQUENCE</scope>
    <source>
        <strain evidence="2">CGMCC 4.3508</strain>
    </source>
</reference>
<dbReference type="Proteomes" id="UP000638263">
    <property type="component" value="Unassembled WGS sequence"/>
</dbReference>
<dbReference type="InterPro" id="IPR010093">
    <property type="entry name" value="SinI_DNA-bd"/>
</dbReference>
<accession>A0A917RIY7</accession>
<keyword evidence="3" id="KW-1185">Reference proteome</keyword>
<feature type="domain" description="Helix-turn-helix" evidence="1">
    <location>
        <begin position="6"/>
        <end position="53"/>
    </location>
</feature>
<comment type="caution">
    <text evidence="2">The sequence shown here is derived from an EMBL/GenBank/DDBJ whole genome shotgun (WGS) entry which is preliminary data.</text>
</comment>
<dbReference type="AlphaFoldDB" id="A0A917RIY7"/>
<dbReference type="GO" id="GO:0003677">
    <property type="term" value="F:DNA binding"/>
    <property type="evidence" value="ECO:0007669"/>
    <property type="project" value="InterPro"/>
</dbReference>
<organism evidence="2 3">
    <name type="scientific">Nocardia jinanensis</name>
    <dbReference type="NCBI Taxonomy" id="382504"/>
    <lineage>
        <taxon>Bacteria</taxon>
        <taxon>Bacillati</taxon>
        <taxon>Actinomycetota</taxon>
        <taxon>Actinomycetes</taxon>
        <taxon>Mycobacteriales</taxon>
        <taxon>Nocardiaceae</taxon>
        <taxon>Nocardia</taxon>
    </lineage>
</organism>
<dbReference type="Pfam" id="PF12728">
    <property type="entry name" value="HTH_17"/>
    <property type="match status" value="1"/>
</dbReference>